<evidence type="ECO:0000313" key="3">
    <source>
        <dbReference type="Proteomes" id="UP000654075"/>
    </source>
</evidence>
<name>A0A813DZJ7_POLGL</name>
<feature type="compositionally biased region" description="Polar residues" evidence="1">
    <location>
        <begin position="169"/>
        <end position="208"/>
    </location>
</feature>
<feature type="compositionally biased region" description="Low complexity" evidence="1">
    <location>
        <begin position="252"/>
        <end position="266"/>
    </location>
</feature>
<evidence type="ECO:0000313" key="2">
    <source>
        <dbReference type="EMBL" id="CAE8595026.1"/>
    </source>
</evidence>
<dbReference type="EMBL" id="CAJNNV010007518">
    <property type="protein sequence ID" value="CAE8595026.1"/>
    <property type="molecule type" value="Genomic_DNA"/>
</dbReference>
<protein>
    <submittedName>
        <fullName evidence="2">Uncharacterized protein</fullName>
    </submittedName>
</protein>
<feature type="non-terminal residue" evidence="2">
    <location>
        <position position="1"/>
    </location>
</feature>
<proteinExistence type="predicted"/>
<feature type="region of interest" description="Disordered" evidence="1">
    <location>
        <begin position="145"/>
        <end position="266"/>
    </location>
</feature>
<feature type="compositionally biased region" description="Basic residues" evidence="1">
    <location>
        <begin position="150"/>
        <end position="160"/>
    </location>
</feature>
<feature type="non-terminal residue" evidence="2">
    <location>
        <position position="266"/>
    </location>
</feature>
<reference evidence="2" key="1">
    <citation type="submission" date="2021-02" db="EMBL/GenBank/DDBJ databases">
        <authorList>
            <person name="Dougan E. K."/>
            <person name="Rhodes N."/>
            <person name="Thang M."/>
            <person name="Chan C."/>
        </authorList>
    </citation>
    <scope>NUCLEOTIDE SEQUENCE</scope>
</reference>
<dbReference type="Proteomes" id="UP000654075">
    <property type="component" value="Unassembled WGS sequence"/>
</dbReference>
<sequence length="266" mass="30514">ARNPSDKHESAQARRIVTLRSRYLSCDLTEDDEQMLLESPEFRNLLQKWDSNFNQRPRMRNAALSDVVAWMLSKQRLPMRNPDDKSEDQQARRLERVKTRYVKRLLSIADMQMLQDTPQLNDLAETWDSGIRSVKGGVQSALSSEDAVLQKKRAKRRKTSSAREEVPQEESSSFAIPSTTNNNNITGLSESTVWAQQEQQRLSTTASADKQKQQEQQQQQQQQQQKQAQARRAKKVPTPCSASLLQEESKNNNDNNDNNNNSNNNN</sequence>
<accession>A0A813DZJ7</accession>
<evidence type="ECO:0000256" key="1">
    <source>
        <dbReference type="SAM" id="MobiDB-lite"/>
    </source>
</evidence>
<comment type="caution">
    <text evidence="2">The sequence shown here is derived from an EMBL/GenBank/DDBJ whole genome shotgun (WGS) entry which is preliminary data.</text>
</comment>
<gene>
    <name evidence="2" type="ORF">PGLA1383_LOCUS13547</name>
</gene>
<feature type="compositionally biased region" description="Low complexity" evidence="1">
    <location>
        <begin position="214"/>
        <end position="228"/>
    </location>
</feature>
<keyword evidence="3" id="KW-1185">Reference proteome</keyword>
<organism evidence="2 3">
    <name type="scientific">Polarella glacialis</name>
    <name type="common">Dinoflagellate</name>
    <dbReference type="NCBI Taxonomy" id="89957"/>
    <lineage>
        <taxon>Eukaryota</taxon>
        <taxon>Sar</taxon>
        <taxon>Alveolata</taxon>
        <taxon>Dinophyceae</taxon>
        <taxon>Suessiales</taxon>
        <taxon>Suessiaceae</taxon>
        <taxon>Polarella</taxon>
    </lineage>
</organism>
<dbReference type="AlphaFoldDB" id="A0A813DZJ7"/>